<feature type="compositionally biased region" description="Polar residues" evidence="1">
    <location>
        <begin position="270"/>
        <end position="287"/>
    </location>
</feature>
<evidence type="ECO:0000313" key="2">
    <source>
        <dbReference type="EMBL" id="CAD7578733.1"/>
    </source>
</evidence>
<feature type="compositionally biased region" description="Basic residues" evidence="1">
    <location>
        <begin position="256"/>
        <end position="269"/>
    </location>
</feature>
<accession>A0A7R9PD99</accession>
<proteinExistence type="predicted"/>
<dbReference type="AlphaFoldDB" id="A0A7R9PD99"/>
<gene>
    <name evidence="2" type="ORF">TCMB3V08_LOCUS11270</name>
</gene>
<reference evidence="2" key="1">
    <citation type="submission" date="2020-11" db="EMBL/GenBank/DDBJ databases">
        <authorList>
            <person name="Tran Van P."/>
        </authorList>
    </citation>
    <scope>NUCLEOTIDE SEQUENCE</scope>
</reference>
<sequence>MPTNRSSPFYQSPSPSLDLHNFQSPSCTLTSIKPNNFLYPSRTRNKEERDGVVIQRVETSTSSANHLDQHFSNTSLYRTATSQSSQHASGEVKAQSVALFTQLVRAKPSSCYEVLVGESTGGGTTSKMGPRLEVKELNVHTKLTDLWTLQQLSSFQDDIGASTVLVTHDRFGVGDYTLAVNDFKPQLYYKVQSVRAARNIYVLPFSSDVWVSLWSLLLAITVALTFILGSETRLPQLVDEQPTPRLTAKRETEKRGKGKKRKGGTKRQKYQGTPQEQQHSRLVTSIPNRPRQFQLLGDAASRRV</sequence>
<dbReference type="EMBL" id="OE188499">
    <property type="protein sequence ID" value="CAD7578733.1"/>
    <property type="molecule type" value="Genomic_DNA"/>
</dbReference>
<protein>
    <submittedName>
        <fullName evidence="2">(California timema) hypothetical protein</fullName>
    </submittedName>
</protein>
<feature type="region of interest" description="Disordered" evidence="1">
    <location>
        <begin position="239"/>
        <end position="289"/>
    </location>
</feature>
<organism evidence="2">
    <name type="scientific">Timema californicum</name>
    <name type="common">California timema</name>
    <name type="synonym">Walking stick</name>
    <dbReference type="NCBI Taxonomy" id="61474"/>
    <lineage>
        <taxon>Eukaryota</taxon>
        <taxon>Metazoa</taxon>
        <taxon>Ecdysozoa</taxon>
        <taxon>Arthropoda</taxon>
        <taxon>Hexapoda</taxon>
        <taxon>Insecta</taxon>
        <taxon>Pterygota</taxon>
        <taxon>Neoptera</taxon>
        <taxon>Polyneoptera</taxon>
        <taxon>Phasmatodea</taxon>
        <taxon>Timematodea</taxon>
        <taxon>Timematoidea</taxon>
        <taxon>Timematidae</taxon>
        <taxon>Timema</taxon>
    </lineage>
</organism>
<name>A0A7R9PD99_TIMCA</name>
<evidence type="ECO:0000256" key="1">
    <source>
        <dbReference type="SAM" id="MobiDB-lite"/>
    </source>
</evidence>